<sequence length="369" mass="41077">MNRIDAFLDLVVKQNGSDLHIIAGNPPRLRLHGETHTVKYRELSTKETRDLLFEIMSVEQREEYLKNQGLDFSYDVPGLSRFRVNAFEHLNGTGIVFRVIPSDIQSLQQLGLPPILKNLARQRKGLILVTGPTGSGKSTTLAAMIDFINNQRRGHILTIEDPVEFLHSNKKCLVSQREIGSHTRNFASALHSALREDPDVILVGEMRDLETIHLALTAAEMGILVMATLHTSSAASSIERIINAFPPGEEPYVRTMLSTSLCGVVSQQLVRTADNRSRIAAIEIMINNAAISNIIREGKTEQIDNVIQGGAMQGMQLMDTALKRLVEAKKITGEQAFLTARNKDDFILMRDEIEVEKEEQSVISTDSIN</sequence>
<reference evidence="3" key="1">
    <citation type="submission" date="2018-06" db="EMBL/GenBank/DDBJ databases">
        <authorList>
            <person name="Zhirakovskaya E."/>
        </authorList>
    </citation>
    <scope>NUCLEOTIDE SEQUENCE</scope>
</reference>
<feature type="domain" description="Bacterial type II secretion system protein E" evidence="2">
    <location>
        <begin position="194"/>
        <end position="208"/>
    </location>
</feature>
<dbReference type="Gene3D" id="3.30.450.90">
    <property type="match status" value="1"/>
</dbReference>
<dbReference type="Gene3D" id="3.40.50.300">
    <property type="entry name" value="P-loop containing nucleotide triphosphate hydrolases"/>
    <property type="match status" value="1"/>
</dbReference>
<dbReference type="AlphaFoldDB" id="A0A3B0ZIN0"/>
<organism evidence="3">
    <name type="scientific">hydrothermal vent metagenome</name>
    <dbReference type="NCBI Taxonomy" id="652676"/>
    <lineage>
        <taxon>unclassified sequences</taxon>
        <taxon>metagenomes</taxon>
        <taxon>ecological metagenomes</taxon>
    </lineage>
</organism>
<dbReference type="EMBL" id="UOFT01000011">
    <property type="protein sequence ID" value="VAW91521.1"/>
    <property type="molecule type" value="Genomic_DNA"/>
</dbReference>
<gene>
    <name evidence="3" type="ORF">MNBD_GAMMA23-1034</name>
</gene>
<dbReference type="InterPro" id="IPR001482">
    <property type="entry name" value="T2SS/T4SS_dom"/>
</dbReference>
<dbReference type="CDD" id="cd01131">
    <property type="entry name" value="PilT"/>
    <property type="match status" value="1"/>
</dbReference>
<dbReference type="InterPro" id="IPR006321">
    <property type="entry name" value="PilT/PilU"/>
</dbReference>
<dbReference type="SUPFAM" id="SSF52540">
    <property type="entry name" value="P-loop containing nucleoside triphosphate hydrolases"/>
    <property type="match status" value="1"/>
</dbReference>
<dbReference type="InterPro" id="IPR050921">
    <property type="entry name" value="T4SS_GSP_E_ATPase"/>
</dbReference>
<evidence type="ECO:0000259" key="2">
    <source>
        <dbReference type="PROSITE" id="PS00662"/>
    </source>
</evidence>
<proteinExistence type="inferred from homology"/>
<dbReference type="InterPro" id="IPR027417">
    <property type="entry name" value="P-loop_NTPase"/>
</dbReference>
<comment type="similarity">
    <text evidence="1">Belongs to the GSP E family.</text>
</comment>
<dbReference type="GO" id="GO:0005524">
    <property type="term" value="F:ATP binding"/>
    <property type="evidence" value="ECO:0007669"/>
    <property type="project" value="InterPro"/>
</dbReference>
<dbReference type="PANTHER" id="PTHR30486">
    <property type="entry name" value="TWITCHING MOTILITY PROTEIN PILT"/>
    <property type="match status" value="1"/>
</dbReference>
<name>A0A3B0ZIN0_9ZZZZ</name>
<evidence type="ECO:0000256" key="1">
    <source>
        <dbReference type="ARBA" id="ARBA00006611"/>
    </source>
</evidence>
<dbReference type="SMART" id="SM00382">
    <property type="entry name" value="AAA"/>
    <property type="match status" value="1"/>
</dbReference>
<dbReference type="PANTHER" id="PTHR30486:SF6">
    <property type="entry name" value="TYPE IV PILUS RETRACTATION ATPASE PILT"/>
    <property type="match status" value="1"/>
</dbReference>
<dbReference type="PROSITE" id="PS00662">
    <property type="entry name" value="T2SP_E"/>
    <property type="match status" value="1"/>
</dbReference>
<dbReference type="NCBIfam" id="TIGR01420">
    <property type="entry name" value="pilT_fam"/>
    <property type="match status" value="1"/>
</dbReference>
<accession>A0A3B0ZIN0</accession>
<dbReference type="InterPro" id="IPR003593">
    <property type="entry name" value="AAA+_ATPase"/>
</dbReference>
<dbReference type="Pfam" id="PF00437">
    <property type="entry name" value="T2SSE"/>
    <property type="match status" value="1"/>
</dbReference>
<dbReference type="GO" id="GO:0016887">
    <property type="term" value="F:ATP hydrolysis activity"/>
    <property type="evidence" value="ECO:0007669"/>
    <property type="project" value="InterPro"/>
</dbReference>
<protein>
    <submittedName>
        <fullName evidence="3">Twitching motility protein PilT</fullName>
    </submittedName>
</protein>
<evidence type="ECO:0000313" key="3">
    <source>
        <dbReference type="EMBL" id="VAW91521.1"/>
    </source>
</evidence>